<dbReference type="InterPro" id="IPR050199">
    <property type="entry name" value="IgHV"/>
</dbReference>
<keyword evidence="1" id="KW-0732">Signal</keyword>
<accession>A0A8C0XCG3</accession>
<evidence type="ECO:0008006" key="3">
    <source>
        <dbReference type="Google" id="ProtNLM"/>
    </source>
</evidence>
<dbReference type="InterPro" id="IPR036179">
    <property type="entry name" value="Ig-like_dom_sf"/>
</dbReference>
<reference evidence="2" key="1">
    <citation type="submission" date="2023-09" db="UniProtKB">
        <authorList>
            <consortium name="Ensembl"/>
        </authorList>
    </citation>
    <scope>IDENTIFICATION</scope>
</reference>
<dbReference type="Gene3D" id="2.60.40.10">
    <property type="entry name" value="Immunoglobulins"/>
    <property type="match status" value="1"/>
</dbReference>
<dbReference type="AlphaFoldDB" id="A0A8C0XCG3"/>
<evidence type="ECO:0000313" key="2">
    <source>
        <dbReference type="Ensembl" id="ENSCCNP00000026031.1"/>
    </source>
</evidence>
<feature type="chain" id="PRO_5034352039" description="Ig-like domain-containing protein" evidence="1">
    <location>
        <begin position="22"/>
        <end position="68"/>
    </location>
</feature>
<organism evidence="2">
    <name type="scientific">Castor canadensis</name>
    <name type="common">American beaver</name>
    <dbReference type="NCBI Taxonomy" id="51338"/>
    <lineage>
        <taxon>Eukaryota</taxon>
        <taxon>Metazoa</taxon>
        <taxon>Chordata</taxon>
        <taxon>Craniata</taxon>
        <taxon>Vertebrata</taxon>
        <taxon>Euteleostomi</taxon>
        <taxon>Mammalia</taxon>
        <taxon>Eutheria</taxon>
        <taxon>Euarchontoglires</taxon>
        <taxon>Glires</taxon>
        <taxon>Rodentia</taxon>
        <taxon>Castorimorpha</taxon>
        <taxon>Castoridae</taxon>
        <taxon>Castor</taxon>
    </lineage>
</organism>
<name>A0A8C0XCG3_CASCN</name>
<dbReference type="Ensembl" id="ENSCCNT00000033048.1">
    <property type="protein sequence ID" value="ENSCCNP00000026031.1"/>
    <property type="gene ID" value="ENSCCNG00000025328.1"/>
</dbReference>
<protein>
    <recommendedName>
        <fullName evidence="3">Ig-like domain-containing protein</fullName>
    </recommendedName>
</protein>
<evidence type="ECO:0000256" key="1">
    <source>
        <dbReference type="SAM" id="SignalP"/>
    </source>
</evidence>
<dbReference type="InterPro" id="IPR013783">
    <property type="entry name" value="Ig-like_fold"/>
</dbReference>
<dbReference type="PANTHER" id="PTHR23266">
    <property type="entry name" value="IMMUNOGLOBULIN HEAVY CHAIN"/>
    <property type="match status" value="1"/>
</dbReference>
<dbReference type="SUPFAM" id="SSF48726">
    <property type="entry name" value="Immunoglobulin"/>
    <property type="match status" value="1"/>
</dbReference>
<proteinExistence type="predicted"/>
<feature type="signal peptide" evidence="1">
    <location>
        <begin position="1"/>
        <end position="21"/>
    </location>
</feature>
<sequence>MEFGMSWVFLVVSSEVYLVESGGGLVQPAGALKLSCAASGFTVSSYWVNWVRQASGKGLECVATISGG</sequence>